<sequence length="236" mass="27761">MDRVVVIKTIADARRAKQNRKKETAERILVHETSILKEKNKTNENIYTNKTSQAKKDNENEEMNATKEKLKQYYQSQDKLAPLFDDPEQSINTCYIRKGKSEENEKYKEENGKWINLLNYSLIYGNQTETIELQDIWNDKQTEAKICHISIRGEAGSGKSVLSQRIAYLWGNGQMWDQFQYLLHIPLRKIINIFHQINDNSDDQKKDESNCDIEYLWSVIMNGLHIPQWNLNDTKC</sequence>
<dbReference type="EMBL" id="ASPP01003324">
    <property type="protein sequence ID" value="ETO33523.1"/>
    <property type="molecule type" value="Genomic_DNA"/>
</dbReference>
<comment type="caution">
    <text evidence="3">The sequence shown here is derived from an EMBL/GenBank/DDBJ whole genome shotgun (WGS) entry which is preliminary data.</text>
</comment>
<accession>X6P5X3</accession>
<organism evidence="3 4">
    <name type="scientific">Reticulomyxa filosa</name>
    <dbReference type="NCBI Taxonomy" id="46433"/>
    <lineage>
        <taxon>Eukaryota</taxon>
        <taxon>Sar</taxon>
        <taxon>Rhizaria</taxon>
        <taxon>Retaria</taxon>
        <taxon>Foraminifera</taxon>
        <taxon>Monothalamids</taxon>
        <taxon>Reticulomyxidae</taxon>
        <taxon>Reticulomyxa</taxon>
    </lineage>
</organism>
<protein>
    <recommendedName>
        <fullName evidence="2">NACHT domain-containing protein</fullName>
    </recommendedName>
</protein>
<evidence type="ECO:0000259" key="2">
    <source>
        <dbReference type="Pfam" id="PF05729"/>
    </source>
</evidence>
<keyword evidence="1" id="KW-0175">Coiled coil</keyword>
<evidence type="ECO:0000313" key="3">
    <source>
        <dbReference type="EMBL" id="ETO33523.1"/>
    </source>
</evidence>
<reference evidence="3 4" key="1">
    <citation type="journal article" date="2013" name="Curr. Biol.">
        <title>The Genome of the Foraminiferan Reticulomyxa filosa.</title>
        <authorList>
            <person name="Glockner G."/>
            <person name="Hulsmann N."/>
            <person name="Schleicher M."/>
            <person name="Noegel A.A."/>
            <person name="Eichinger L."/>
            <person name="Gallinger C."/>
            <person name="Pawlowski J."/>
            <person name="Sierra R."/>
            <person name="Euteneuer U."/>
            <person name="Pillet L."/>
            <person name="Moustafa A."/>
            <person name="Platzer M."/>
            <person name="Groth M."/>
            <person name="Szafranski K."/>
            <person name="Schliwa M."/>
        </authorList>
    </citation>
    <scope>NUCLEOTIDE SEQUENCE [LARGE SCALE GENOMIC DNA]</scope>
</reference>
<dbReference type="AlphaFoldDB" id="X6P5X3"/>
<keyword evidence="4" id="KW-1185">Reference proteome</keyword>
<dbReference type="Proteomes" id="UP000023152">
    <property type="component" value="Unassembled WGS sequence"/>
</dbReference>
<feature type="domain" description="NACHT" evidence="2">
    <location>
        <begin position="149"/>
        <end position="190"/>
    </location>
</feature>
<evidence type="ECO:0000313" key="4">
    <source>
        <dbReference type="Proteomes" id="UP000023152"/>
    </source>
</evidence>
<dbReference type="InterPro" id="IPR027417">
    <property type="entry name" value="P-loop_NTPase"/>
</dbReference>
<feature type="coiled-coil region" evidence="1">
    <location>
        <begin position="49"/>
        <end position="76"/>
    </location>
</feature>
<feature type="non-terminal residue" evidence="3">
    <location>
        <position position="236"/>
    </location>
</feature>
<evidence type="ECO:0000256" key="1">
    <source>
        <dbReference type="SAM" id="Coils"/>
    </source>
</evidence>
<proteinExistence type="predicted"/>
<name>X6P5X3_RETFI</name>
<dbReference type="Gene3D" id="3.40.50.300">
    <property type="entry name" value="P-loop containing nucleotide triphosphate hydrolases"/>
    <property type="match status" value="1"/>
</dbReference>
<gene>
    <name evidence="3" type="ORF">RFI_03577</name>
</gene>
<dbReference type="Pfam" id="PF05729">
    <property type="entry name" value="NACHT"/>
    <property type="match status" value="1"/>
</dbReference>
<dbReference type="InterPro" id="IPR007111">
    <property type="entry name" value="NACHT_NTPase"/>
</dbReference>